<dbReference type="SMART" id="SM00796">
    <property type="entry name" value="AHS1"/>
    <property type="match status" value="1"/>
</dbReference>
<evidence type="ECO:0000256" key="1">
    <source>
        <dbReference type="ARBA" id="ARBA00022741"/>
    </source>
</evidence>
<accession>A0ABU4IV48</accession>
<evidence type="ECO:0000256" key="3">
    <source>
        <dbReference type="ARBA" id="ARBA00022840"/>
    </source>
</evidence>
<feature type="domain" description="Carboxyltransferase" evidence="4">
    <location>
        <begin position="8"/>
        <end position="212"/>
    </location>
</feature>
<name>A0ABU4IV48_9VIBR</name>
<evidence type="ECO:0000256" key="2">
    <source>
        <dbReference type="ARBA" id="ARBA00022801"/>
    </source>
</evidence>
<dbReference type="Proteomes" id="UP001279860">
    <property type="component" value="Unassembled WGS sequence"/>
</dbReference>
<dbReference type="NCBIfam" id="TIGR00370">
    <property type="entry name" value="5-oxoprolinase subunit PxpB"/>
    <property type="match status" value="1"/>
</dbReference>
<dbReference type="PANTHER" id="PTHR34698">
    <property type="entry name" value="5-OXOPROLINASE SUBUNIT B"/>
    <property type="match status" value="1"/>
</dbReference>
<dbReference type="InterPro" id="IPR003833">
    <property type="entry name" value="CT_C_D"/>
</dbReference>
<proteinExistence type="predicted"/>
<keyword evidence="1" id="KW-0547">Nucleotide-binding</keyword>
<evidence type="ECO:0000313" key="5">
    <source>
        <dbReference type="EMBL" id="MDW6093286.1"/>
    </source>
</evidence>
<dbReference type="InterPro" id="IPR029000">
    <property type="entry name" value="Cyclophilin-like_dom_sf"/>
</dbReference>
<dbReference type="RefSeq" id="WP_318585029.1">
    <property type="nucleotide sequence ID" value="NZ_JAWRCP010000001.1"/>
</dbReference>
<evidence type="ECO:0000313" key="6">
    <source>
        <dbReference type="Proteomes" id="UP001279860"/>
    </source>
</evidence>
<gene>
    <name evidence="5" type="primary">pxpB</name>
    <name evidence="5" type="ORF">SBX64_12075</name>
</gene>
<dbReference type="SUPFAM" id="SSF50891">
    <property type="entry name" value="Cyclophilin-like"/>
    <property type="match status" value="1"/>
</dbReference>
<keyword evidence="6" id="KW-1185">Reference proteome</keyword>
<evidence type="ECO:0000259" key="4">
    <source>
        <dbReference type="SMART" id="SM00796"/>
    </source>
</evidence>
<dbReference type="Gene3D" id="3.30.1360.40">
    <property type="match status" value="1"/>
</dbReference>
<protein>
    <submittedName>
        <fullName evidence="5">5-oxoprolinase subunit PxpB</fullName>
        <ecNumber evidence="5">3.5.2.9</ecNumber>
    </submittedName>
</protein>
<sequence>MKESVQMPDIYPLGEHCYVLQAPEPVTLPQQQKIWAIAEQLRARPEMIDVVPGMNNLTVRVQPNAVTHDGSDEYRDVCALFCHYWATDDMVLTAGRSLEIAVTFGGEAGPDLVSVAKHAGLSTDAVIRLYTAAEYRVYFLGFQPGFAYLGGLPEALHTPRHTSPRTKIPAGSVAIGGAQTGIYPNASPGGWQVIGRTDVVLFDPQRSQPSFWLPGDRVTFTVAEVDGD</sequence>
<dbReference type="EC" id="3.5.2.9" evidence="5"/>
<comment type="caution">
    <text evidence="5">The sequence shown here is derived from an EMBL/GenBank/DDBJ whole genome shotgun (WGS) entry which is preliminary data.</text>
</comment>
<dbReference type="SUPFAM" id="SSF160467">
    <property type="entry name" value="PH0987 N-terminal domain-like"/>
    <property type="match status" value="1"/>
</dbReference>
<dbReference type="EMBL" id="JAWRCP010000001">
    <property type="protein sequence ID" value="MDW6093286.1"/>
    <property type="molecule type" value="Genomic_DNA"/>
</dbReference>
<organism evidence="5 6">
    <name type="scientific">Vibrio rhizosphaerae</name>
    <dbReference type="NCBI Taxonomy" id="398736"/>
    <lineage>
        <taxon>Bacteria</taxon>
        <taxon>Pseudomonadati</taxon>
        <taxon>Pseudomonadota</taxon>
        <taxon>Gammaproteobacteria</taxon>
        <taxon>Vibrionales</taxon>
        <taxon>Vibrionaceae</taxon>
        <taxon>Vibrio</taxon>
    </lineage>
</organism>
<dbReference type="InterPro" id="IPR010016">
    <property type="entry name" value="PxpB"/>
</dbReference>
<dbReference type="GO" id="GO:0017168">
    <property type="term" value="F:5-oxoprolinase (ATP-hydrolyzing) activity"/>
    <property type="evidence" value="ECO:0007669"/>
    <property type="project" value="UniProtKB-EC"/>
</dbReference>
<reference evidence="5 6" key="1">
    <citation type="submission" date="2023-11" db="EMBL/GenBank/DDBJ databases">
        <title>Plant-associative lifestyle of Vibrio porteresiae and its evolutionary dynamics.</title>
        <authorList>
            <person name="Rameshkumar N."/>
            <person name="Kirti K."/>
        </authorList>
    </citation>
    <scope>NUCLEOTIDE SEQUENCE [LARGE SCALE GENOMIC DNA]</scope>
    <source>
        <strain evidence="5 6">MSSRF7</strain>
    </source>
</reference>
<dbReference type="PANTHER" id="PTHR34698:SF2">
    <property type="entry name" value="5-OXOPROLINASE SUBUNIT B"/>
    <property type="match status" value="1"/>
</dbReference>
<dbReference type="Gene3D" id="2.40.100.10">
    <property type="entry name" value="Cyclophilin-like"/>
    <property type="match status" value="1"/>
</dbReference>
<dbReference type="Pfam" id="PF02682">
    <property type="entry name" value="CT_C_D"/>
    <property type="match status" value="1"/>
</dbReference>
<keyword evidence="3" id="KW-0067">ATP-binding</keyword>
<keyword evidence="2 5" id="KW-0378">Hydrolase</keyword>